<sequence length="101" mass="10667">MHASYDPSLLPASGRPTPAELARAPSTGPNMTRPGSNHEPHGSNEASQGRRALCMREGARANLDLPASSPDCSPYGPPLALPRTTLNQAMVPRTCLNRSHA</sequence>
<keyword evidence="3" id="KW-1185">Reference proteome</keyword>
<gene>
    <name evidence="2" type="ORF">F511_45340</name>
</gene>
<name>A0A2Z6ZW94_9LAMI</name>
<evidence type="ECO:0000313" key="2">
    <source>
        <dbReference type="EMBL" id="KZV07178.1"/>
    </source>
</evidence>
<dbReference type="Proteomes" id="UP000250235">
    <property type="component" value="Unassembled WGS sequence"/>
</dbReference>
<dbReference type="EMBL" id="KV039215">
    <property type="protein sequence ID" value="KZV07178.1"/>
    <property type="molecule type" value="Genomic_DNA"/>
</dbReference>
<reference evidence="2 3" key="1">
    <citation type="journal article" date="2015" name="Proc. Natl. Acad. Sci. U.S.A.">
        <title>The resurrection genome of Boea hygrometrica: A blueprint for survival of dehydration.</title>
        <authorList>
            <person name="Xiao L."/>
            <person name="Yang G."/>
            <person name="Zhang L."/>
            <person name="Yang X."/>
            <person name="Zhao S."/>
            <person name="Ji Z."/>
            <person name="Zhou Q."/>
            <person name="Hu M."/>
            <person name="Wang Y."/>
            <person name="Chen M."/>
            <person name="Xu Y."/>
            <person name="Jin H."/>
            <person name="Xiao X."/>
            <person name="Hu G."/>
            <person name="Bao F."/>
            <person name="Hu Y."/>
            <person name="Wan P."/>
            <person name="Li L."/>
            <person name="Deng X."/>
            <person name="Kuang T."/>
            <person name="Xiang C."/>
            <person name="Zhu J.K."/>
            <person name="Oliver M.J."/>
            <person name="He Y."/>
        </authorList>
    </citation>
    <scope>NUCLEOTIDE SEQUENCE [LARGE SCALE GENOMIC DNA]</scope>
    <source>
        <strain evidence="3">cv. XS01</strain>
    </source>
</reference>
<dbReference type="AlphaFoldDB" id="A0A2Z6ZW94"/>
<evidence type="ECO:0000313" key="3">
    <source>
        <dbReference type="Proteomes" id="UP000250235"/>
    </source>
</evidence>
<protein>
    <submittedName>
        <fullName evidence="2">Uncharacterized protein</fullName>
    </submittedName>
</protein>
<organism evidence="2 3">
    <name type="scientific">Dorcoceras hygrometricum</name>
    <dbReference type="NCBI Taxonomy" id="472368"/>
    <lineage>
        <taxon>Eukaryota</taxon>
        <taxon>Viridiplantae</taxon>
        <taxon>Streptophyta</taxon>
        <taxon>Embryophyta</taxon>
        <taxon>Tracheophyta</taxon>
        <taxon>Spermatophyta</taxon>
        <taxon>Magnoliopsida</taxon>
        <taxon>eudicotyledons</taxon>
        <taxon>Gunneridae</taxon>
        <taxon>Pentapetalae</taxon>
        <taxon>asterids</taxon>
        <taxon>lamiids</taxon>
        <taxon>Lamiales</taxon>
        <taxon>Gesneriaceae</taxon>
        <taxon>Didymocarpoideae</taxon>
        <taxon>Trichosporeae</taxon>
        <taxon>Loxocarpinae</taxon>
        <taxon>Dorcoceras</taxon>
    </lineage>
</organism>
<accession>A0A2Z6ZW94</accession>
<proteinExistence type="predicted"/>
<feature type="region of interest" description="Disordered" evidence="1">
    <location>
        <begin position="1"/>
        <end position="53"/>
    </location>
</feature>
<evidence type="ECO:0000256" key="1">
    <source>
        <dbReference type="SAM" id="MobiDB-lite"/>
    </source>
</evidence>